<dbReference type="InterPro" id="IPR052055">
    <property type="entry name" value="Hepadnavirus_pol/RT"/>
</dbReference>
<dbReference type="PANTHER" id="PTHR33050">
    <property type="entry name" value="REVERSE TRANSCRIPTASE DOMAIN-CONTAINING PROTEIN"/>
    <property type="match status" value="1"/>
</dbReference>
<evidence type="ECO:0000313" key="2">
    <source>
        <dbReference type="EMBL" id="KAA6398824.1"/>
    </source>
</evidence>
<dbReference type="OrthoDB" id="1738562at2759"/>
<dbReference type="PANTHER" id="PTHR33050:SF7">
    <property type="entry name" value="RIBONUCLEASE H"/>
    <property type="match status" value="1"/>
</dbReference>
<gene>
    <name evidence="2" type="ORF">EZS28_005653</name>
</gene>
<dbReference type="InterPro" id="IPR000477">
    <property type="entry name" value="RT_dom"/>
</dbReference>
<feature type="non-terminal residue" evidence="2">
    <location>
        <position position="195"/>
    </location>
</feature>
<accession>A0A5J4WUW1</accession>
<comment type="caution">
    <text evidence="2">The sequence shown here is derived from an EMBL/GenBank/DDBJ whole genome shotgun (WGS) entry which is preliminary data.</text>
</comment>
<dbReference type="InterPro" id="IPR043128">
    <property type="entry name" value="Rev_trsase/Diguanyl_cyclase"/>
</dbReference>
<name>A0A5J4WUW1_9EUKA</name>
<dbReference type="EMBL" id="SNRW01000874">
    <property type="protein sequence ID" value="KAA6398824.1"/>
    <property type="molecule type" value="Genomic_DNA"/>
</dbReference>
<sequence>MTIEVTINDPSQKSMVMLQLAANKAQAEPQIITNQVVGARLVRYLSEWTKMGAQRAILQDFKGTFLEREKLRNIIFQELKDGVIRVAKSGEVRFLSPVHVVPKKGGKWRKILDCRELNRQLRIESFKMDGIQQIKQLITEKDFATSLDLHQAFNHIIVSTEFQPYLGFRFEKIDYIYQGMPFGAATTPLIFTKTL</sequence>
<dbReference type="Gene3D" id="3.10.10.10">
    <property type="entry name" value="HIV Type 1 Reverse Transcriptase, subunit A, domain 1"/>
    <property type="match status" value="1"/>
</dbReference>
<feature type="domain" description="Reverse transcriptase" evidence="1">
    <location>
        <begin position="82"/>
        <end position="195"/>
    </location>
</feature>
<protein>
    <recommendedName>
        <fullName evidence="1">Reverse transcriptase domain-containing protein</fullName>
    </recommendedName>
</protein>
<evidence type="ECO:0000259" key="1">
    <source>
        <dbReference type="PROSITE" id="PS50878"/>
    </source>
</evidence>
<reference evidence="2 3" key="1">
    <citation type="submission" date="2019-03" db="EMBL/GenBank/DDBJ databases">
        <title>Single cell metagenomics reveals metabolic interactions within the superorganism composed of flagellate Streblomastix strix and complex community of Bacteroidetes bacteria on its surface.</title>
        <authorList>
            <person name="Treitli S.C."/>
            <person name="Kolisko M."/>
            <person name="Husnik F."/>
            <person name="Keeling P."/>
            <person name="Hampl V."/>
        </authorList>
    </citation>
    <scope>NUCLEOTIDE SEQUENCE [LARGE SCALE GENOMIC DNA]</scope>
    <source>
        <strain evidence="2">ST1C</strain>
    </source>
</reference>
<dbReference type="PROSITE" id="PS50878">
    <property type="entry name" value="RT_POL"/>
    <property type="match status" value="1"/>
</dbReference>
<proteinExistence type="predicted"/>
<dbReference type="Proteomes" id="UP000324800">
    <property type="component" value="Unassembled WGS sequence"/>
</dbReference>
<evidence type="ECO:0000313" key="3">
    <source>
        <dbReference type="Proteomes" id="UP000324800"/>
    </source>
</evidence>
<organism evidence="2 3">
    <name type="scientific">Streblomastix strix</name>
    <dbReference type="NCBI Taxonomy" id="222440"/>
    <lineage>
        <taxon>Eukaryota</taxon>
        <taxon>Metamonada</taxon>
        <taxon>Preaxostyla</taxon>
        <taxon>Oxymonadida</taxon>
        <taxon>Streblomastigidae</taxon>
        <taxon>Streblomastix</taxon>
    </lineage>
</organism>
<dbReference type="InterPro" id="IPR043502">
    <property type="entry name" value="DNA/RNA_pol_sf"/>
</dbReference>
<dbReference type="AlphaFoldDB" id="A0A5J4WUW1"/>
<dbReference type="SUPFAM" id="SSF56672">
    <property type="entry name" value="DNA/RNA polymerases"/>
    <property type="match status" value="1"/>
</dbReference>
<dbReference type="Pfam" id="PF00078">
    <property type="entry name" value="RVT_1"/>
    <property type="match status" value="1"/>
</dbReference>
<dbReference type="Gene3D" id="3.30.70.270">
    <property type="match status" value="1"/>
</dbReference>